<dbReference type="NCBIfam" id="TIGR00879">
    <property type="entry name" value="SP"/>
    <property type="match status" value="1"/>
</dbReference>
<evidence type="ECO:0000256" key="2">
    <source>
        <dbReference type="ARBA" id="ARBA00010992"/>
    </source>
</evidence>
<evidence type="ECO:0000313" key="11">
    <source>
        <dbReference type="EMBL" id="SPO04173.1"/>
    </source>
</evidence>
<evidence type="ECO:0000256" key="4">
    <source>
        <dbReference type="ARBA" id="ARBA00022692"/>
    </source>
</evidence>
<dbReference type="InterPro" id="IPR050360">
    <property type="entry name" value="MFS_Sugar_Transporters"/>
</dbReference>
<keyword evidence="3 8" id="KW-0813">Transport</keyword>
<keyword evidence="12" id="KW-1185">Reference proteome</keyword>
<dbReference type="PROSITE" id="PS00217">
    <property type="entry name" value="SUGAR_TRANSPORT_2"/>
    <property type="match status" value="1"/>
</dbReference>
<gene>
    <name evidence="11" type="ORF">DNG_06856</name>
</gene>
<dbReference type="InterPro" id="IPR005829">
    <property type="entry name" value="Sugar_transporter_CS"/>
</dbReference>
<comment type="caution">
    <text evidence="11">The sequence shown here is derived from an EMBL/GenBank/DDBJ whole genome shotgun (WGS) entry which is preliminary data.</text>
</comment>
<feature type="domain" description="Major facilitator superfamily (MFS) profile" evidence="10">
    <location>
        <begin position="56"/>
        <end position="502"/>
    </location>
</feature>
<dbReference type="InterPro" id="IPR020846">
    <property type="entry name" value="MFS_dom"/>
</dbReference>
<comment type="similarity">
    <text evidence="2 8">Belongs to the major facilitator superfamily. Sugar transporter (TC 2.A.1.1) family.</text>
</comment>
<dbReference type="GO" id="GO:0005351">
    <property type="term" value="F:carbohydrate:proton symporter activity"/>
    <property type="evidence" value="ECO:0007669"/>
    <property type="project" value="TreeGrafter"/>
</dbReference>
<feature type="transmembrane region" description="Helical" evidence="9">
    <location>
        <begin position="379"/>
        <end position="399"/>
    </location>
</feature>
<evidence type="ECO:0000256" key="6">
    <source>
        <dbReference type="ARBA" id="ARBA00023136"/>
    </source>
</evidence>
<dbReference type="InterPro" id="IPR036259">
    <property type="entry name" value="MFS_trans_sf"/>
</dbReference>
<feature type="transmembrane region" description="Helical" evidence="9">
    <location>
        <begin position="226"/>
        <end position="243"/>
    </location>
</feature>
<evidence type="ECO:0000313" key="12">
    <source>
        <dbReference type="Proteomes" id="UP001187682"/>
    </source>
</evidence>
<feature type="transmembrane region" description="Helical" evidence="9">
    <location>
        <begin position="445"/>
        <end position="468"/>
    </location>
</feature>
<dbReference type="PANTHER" id="PTHR48022:SF5">
    <property type="entry name" value="ALPHA-GLUCOSIDES PERMEASE MPH2-RELATED"/>
    <property type="match status" value="1"/>
</dbReference>
<evidence type="ECO:0000256" key="5">
    <source>
        <dbReference type="ARBA" id="ARBA00022989"/>
    </source>
</evidence>
<feature type="transmembrane region" description="Helical" evidence="9">
    <location>
        <begin position="480"/>
        <end position="496"/>
    </location>
</feature>
<reference evidence="11" key="1">
    <citation type="submission" date="2018-03" db="EMBL/GenBank/DDBJ databases">
        <authorList>
            <person name="Guldener U."/>
        </authorList>
    </citation>
    <scope>NUCLEOTIDE SEQUENCE</scope>
</reference>
<dbReference type="InterPro" id="IPR003663">
    <property type="entry name" value="Sugar/inositol_transpt"/>
</dbReference>
<feature type="transmembrane region" description="Helical" evidence="9">
    <location>
        <begin position="191"/>
        <end position="214"/>
    </location>
</feature>
<feature type="transmembrane region" description="Helical" evidence="9">
    <location>
        <begin position="354"/>
        <end position="374"/>
    </location>
</feature>
<name>A0AAE8N2D9_9PEZI</name>
<evidence type="ECO:0000256" key="1">
    <source>
        <dbReference type="ARBA" id="ARBA00004141"/>
    </source>
</evidence>
<dbReference type="PANTHER" id="PTHR48022">
    <property type="entry name" value="PLASTIDIC GLUCOSE TRANSPORTER 4"/>
    <property type="match status" value="1"/>
</dbReference>
<accession>A0AAE8N2D9</accession>
<evidence type="ECO:0000259" key="10">
    <source>
        <dbReference type="PROSITE" id="PS50850"/>
    </source>
</evidence>
<organism evidence="11 12">
    <name type="scientific">Cephalotrichum gorgonifer</name>
    <dbReference type="NCBI Taxonomy" id="2041049"/>
    <lineage>
        <taxon>Eukaryota</taxon>
        <taxon>Fungi</taxon>
        <taxon>Dikarya</taxon>
        <taxon>Ascomycota</taxon>
        <taxon>Pezizomycotina</taxon>
        <taxon>Sordariomycetes</taxon>
        <taxon>Hypocreomycetidae</taxon>
        <taxon>Microascales</taxon>
        <taxon>Microascaceae</taxon>
        <taxon>Cephalotrichum</taxon>
    </lineage>
</organism>
<keyword evidence="6 9" id="KW-0472">Membrane</keyword>
<dbReference type="Proteomes" id="UP001187682">
    <property type="component" value="Unassembled WGS sequence"/>
</dbReference>
<dbReference type="PROSITE" id="PS50850">
    <property type="entry name" value="MFS"/>
    <property type="match status" value="1"/>
</dbReference>
<evidence type="ECO:0000256" key="3">
    <source>
        <dbReference type="ARBA" id="ARBA00022448"/>
    </source>
</evidence>
<proteinExistence type="inferred from homology"/>
<evidence type="ECO:0000256" key="9">
    <source>
        <dbReference type="SAM" id="Phobius"/>
    </source>
</evidence>
<dbReference type="FunFam" id="1.20.1250.20:FF:000149">
    <property type="entry name" value="MFS transporter, SP family, general alpha glucoside:H+ symporter"/>
    <property type="match status" value="1"/>
</dbReference>
<keyword evidence="5 9" id="KW-1133">Transmembrane helix</keyword>
<evidence type="ECO:0000256" key="8">
    <source>
        <dbReference type="RuleBase" id="RU003346"/>
    </source>
</evidence>
<sequence>MAPDIEARKADTEAHEMATNVKKEPEYLDFVQEATDSEHQMSLLQALQLYPKAAGWSVALSACLIMEGYDKSLLGSLYAFPAFKRQFGMEMPDGTYQVTAPWQAGLSNGAQVGSIIGLLGSGTLAERFGYRIVIMGSLVAMIAFIFLMFFAVNIEMLQAAYILVGIPWGVFQTITTTYAAEVCPTILRPYLTTFVNLCWVIGQLTAAGVLRAFVGDAGQWAWRIPYAIQWAYPVPILIAVYLAPESPWWLVRKGRLDDAEKSLQRLTSRKMQEVARFDPRKTVAMMVHTNEIEKAQVAGTSYMDCFRGVNLRRTEITCAVWAAQALCGNVFMIYSSYFYQLAGLPTEHAFSMTVGQYGMAFVGTLLSWVCIVYFGRRTLYATGLFTLFAILLIIGIISVTPASAGSSWGTASLVLVYTFTYDLFIGPICYSLVAEMPSTRLRPKTVVLARATFNICGIIDAVLMPYMLNPTAWNWGGKAGFFWAGSCLMCAVYMYLRLPEPRGKTYGELDVLFEQKVGARKFGKAKVNPVSGSVEISE</sequence>
<feature type="transmembrane region" description="Helical" evidence="9">
    <location>
        <begin position="128"/>
        <end position="152"/>
    </location>
</feature>
<evidence type="ECO:0000256" key="7">
    <source>
        <dbReference type="ARBA" id="ARBA00026248"/>
    </source>
</evidence>
<comment type="subcellular location">
    <subcellularLocation>
        <location evidence="1">Membrane</location>
        <topology evidence="1">Multi-pass membrane protein</topology>
    </subcellularLocation>
</comment>
<dbReference type="InterPro" id="IPR005828">
    <property type="entry name" value="MFS_sugar_transport-like"/>
</dbReference>
<dbReference type="GO" id="GO:0016020">
    <property type="term" value="C:membrane"/>
    <property type="evidence" value="ECO:0007669"/>
    <property type="project" value="UniProtKB-SubCell"/>
</dbReference>
<keyword evidence="7" id="KW-0462">Maltose metabolism</keyword>
<protein>
    <submittedName>
        <fullName evidence="11">Related to MFS maltose permease</fullName>
    </submittedName>
</protein>
<dbReference type="Pfam" id="PF00083">
    <property type="entry name" value="Sugar_tr"/>
    <property type="match status" value="1"/>
</dbReference>
<dbReference type="SUPFAM" id="SSF103473">
    <property type="entry name" value="MFS general substrate transporter"/>
    <property type="match status" value="1"/>
</dbReference>
<feature type="transmembrane region" description="Helical" evidence="9">
    <location>
        <begin position="316"/>
        <end position="334"/>
    </location>
</feature>
<dbReference type="GO" id="GO:0000023">
    <property type="term" value="P:maltose metabolic process"/>
    <property type="evidence" value="ECO:0007669"/>
    <property type="project" value="UniProtKB-KW"/>
</dbReference>
<keyword evidence="4 9" id="KW-0812">Transmembrane</keyword>
<dbReference type="AlphaFoldDB" id="A0AAE8N2D9"/>
<dbReference type="EMBL" id="ONZQ02000009">
    <property type="protein sequence ID" value="SPO04173.1"/>
    <property type="molecule type" value="Genomic_DNA"/>
</dbReference>
<dbReference type="Gene3D" id="1.20.1250.20">
    <property type="entry name" value="MFS general substrate transporter like domains"/>
    <property type="match status" value="1"/>
</dbReference>
<feature type="transmembrane region" description="Helical" evidence="9">
    <location>
        <begin position="411"/>
        <end position="433"/>
    </location>
</feature>
<feature type="transmembrane region" description="Helical" evidence="9">
    <location>
        <begin position="158"/>
        <end position="179"/>
    </location>
</feature>